<dbReference type="EMBL" id="BPLR01000021">
    <property type="protein sequence ID" value="GIY91527.1"/>
    <property type="molecule type" value="Genomic_DNA"/>
</dbReference>
<name>A0AAV4X8I1_CAEEX</name>
<feature type="domain" description="CUB" evidence="3">
    <location>
        <begin position="72"/>
        <end position="187"/>
    </location>
</feature>
<evidence type="ECO:0000313" key="5">
    <source>
        <dbReference type="Proteomes" id="UP001054945"/>
    </source>
</evidence>
<dbReference type="InterPro" id="IPR035914">
    <property type="entry name" value="Sperma_CUB_dom_sf"/>
</dbReference>
<dbReference type="PANTHER" id="PTHR24255">
    <property type="entry name" value="COMPLEMENT COMPONENT 1, S SUBCOMPONENT-RELATED"/>
    <property type="match status" value="1"/>
</dbReference>
<evidence type="ECO:0000256" key="2">
    <source>
        <dbReference type="PROSITE-ProRule" id="PRU00059"/>
    </source>
</evidence>
<keyword evidence="5" id="KW-1185">Reference proteome</keyword>
<evidence type="ECO:0000313" key="4">
    <source>
        <dbReference type="EMBL" id="GIY91527.1"/>
    </source>
</evidence>
<dbReference type="GO" id="GO:0005615">
    <property type="term" value="C:extracellular space"/>
    <property type="evidence" value="ECO:0007669"/>
    <property type="project" value="TreeGrafter"/>
</dbReference>
<dbReference type="CDD" id="cd00041">
    <property type="entry name" value="CUB"/>
    <property type="match status" value="1"/>
</dbReference>
<dbReference type="SMART" id="SM00042">
    <property type="entry name" value="CUB"/>
    <property type="match status" value="1"/>
</dbReference>
<feature type="disulfide bond" evidence="2">
    <location>
        <begin position="129"/>
        <end position="146"/>
    </location>
</feature>
<dbReference type="InterPro" id="IPR000859">
    <property type="entry name" value="CUB_dom"/>
</dbReference>
<protein>
    <submittedName>
        <fullName evidence="4">Protocadherin Fat 1</fullName>
    </submittedName>
</protein>
<evidence type="ECO:0000256" key="1">
    <source>
        <dbReference type="ARBA" id="ARBA00023157"/>
    </source>
</evidence>
<comment type="caution">
    <text evidence="4">The sequence shown here is derived from an EMBL/GenBank/DDBJ whole genome shotgun (WGS) entry which is preliminary data.</text>
</comment>
<organism evidence="4 5">
    <name type="scientific">Caerostris extrusa</name>
    <name type="common">Bark spider</name>
    <name type="synonym">Caerostris bankana</name>
    <dbReference type="NCBI Taxonomy" id="172846"/>
    <lineage>
        <taxon>Eukaryota</taxon>
        <taxon>Metazoa</taxon>
        <taxon>Ecdysozoa</taxon>
        <taxon>Arthropoda</taxon>
        <taxon>Chelicerata</taxon>
        <taxon>Arachnida</taxon>
        <taxon>Araneae</taxon>
        <taxon>Araneomorphae</taxon>
        <taxon>Entelegynae</taxon>
        <taxon>Araneoidea</taxon>
        <taxon>Araneidae</taxon>
        <taxon>Caerostris</taxon>
    </lineage>
</organism>
<dbReference type="SUPFAM" id="SSF49854">
    <property type="entry name" value="Spermadhesin, CUB domain"/>
    <property type="match status" value="1"/>
</dbReference>
<dbReference type="Pfam" id="PF00431">
    <property type="entry name" value="CUB"/>
    <property type="match status" value="1"/>
</dbReference>
<dbReference type="PANTHER" id="PTHR24255:SF31">
    <property type="entry name" value="CUBILIN-LIKE PROTEIN"/>
    <property type="match status" value="1"/>
</dbReference>
<sequence length="227" mass="26731">MLSTLYKLSKSSRAIEEHNFINLSIDPNSIPAKLFLIFDDSYFHFLFPPVIAPDFFWYCAKENLEPAVLEKCNRTITLSWKNPREVLTSPAFPNRYPNNIECHYHIIAPKDQKIVALFTDFVLEESQSCEYDVLAIIEEDKRWHHCGNWESKIKLLRHIYPRNYLYMTFSTDFSHSFKGFRVEFSLLEECQQNARVVVKLHAERFPRDSCPSLHFTASWRPAASEDD</sequence>
<accession>A0AAV4X8I1</accession>
<evidence type="ECO:0000259" key="3">
    <source>
        <dbReference type="PROSITE" id="PS01180"/>
    </source>
</evidence>
<dbReference type="AlphaFoldDB" id="A0AAV4X8I1"/>
<gene>
    <name evidence="4" type="primary">FAT1_14</name>
    <name evidence="4" type="ORF">CEXT_673981</name>
</gene>
<dbReference type="Proteomes" id="UP001054945">
    <property type="component" value="Unassembled WGS sequence"/>
</dbReference>
<proteinExistence type="predicted"/>
<dbReference type="Gene3D" id="2.60.120.290">
    <property type="entry name" value="Spermadhesin, CUB domain"/>
    <property type="match status" value="1"/>
</dbReference>
<dbReference type="PROSITE" id="PS01180">
    <property type="entry name" value="CUB"/>
    <property type="match status" value="1"/>
</dbReference>
<keyword evidence="1 2" id="KW-1015">Disulfide bond</keyword>
<dbReference type="GO" id="GO:0004252">
    <property type="term" value="F:serine-type endopeptidase activity"/>
    <property type="evidence" value="ECO:0007669"/>
    <property type="project" value="TreeGrafter"/>
</dbReference>
<reference evidence="4 5" key="1">
    <citation type="submission" date="2021-06" db="EMBL/GenBank/DDBJ databases">
        <title>Caerostris extrusa draft genome.</title>
        <authorList>
            <person name="Kono N."/>
            <person name="Arakawa K."/>
        </authorList>
    </citation>
    <scope>NUCLEOTIDE SEQUENCE [LARGE SCALE GENOMIC DNA]</scope>
</reference>
<comment type="caution">
    <text evidence="2">Lacks conserved residue(s) required for the propagation of feature annotation.</text>
</comment>